<name>A0ACB9HK97_9ASTR</name>
<evidence type="ECO:0000313" key="2">
    <source>
        <dbReference type="Proteomes" id="UP001056120"/>
    </source>
</evidence>
<dbReference type="EMBL" id="CM042029">
    <property type="protein sequence ID" value="KAI3796144.1"/>
    <property type="molecule type" value="Genomic_DNA"/>
</dbReference>
<proteinExistence type="predicted"/>
<reference evidence="1 2" key="2">
    <citation type="journal article" date="2022" name="Mol. Ecol. Resour.">
        <title>The genomes of chicory, endive, great burdock and yacon provide insights into Asteraceae paleo-polyploidization history and plant inulin production.</title>
        <authorList>
            <person name="Fan W."/>
            <person name="Wang S."/>
            <person name="Wang H."/>
            <person name="Wang A."/>
            <person name="Jiang F."/>
            <person name="Liu H."/>
            <person name="Zhao H."/>
            <person name="Xu D."/>
            <person name="Zhang Y."/>
        </authorList>
    </citation>
    <scope>NUCLEOTIDE SEQUENCE [LARGE SCALE GENOMIC DNA]</scope>
    <source>
        <strain evidence="2">cv. Yunnan</strain>
        <tissue evidence="1">Leaves</tissue>
    </source>
</reference>
<protein>
    <submittedName>
        <fullName evidence="1">Uncharacterized protein</fullName>
    </submittedName>
</protein>
<sequence length="220" mass="24409">MCEQGFDTWILEVRGSGLSMQATNPKDIEQSAHEISNKMEAASASGAQNAQFARSSNNETSPTESKTVITNQQPTILPTIFKESVLITKLTETLITLSARVSEFLSESQSKLISAKLLDQVSKSVGDSFLAGRFNEIKKNLLSLLEVRQDSVVASQIGDLSQKLISIIEEGQRSVSSPLFDLQERLTITMEGFQKQMDMIVKFDWDFDHYLEEDVPAAAR</sequence>
<comment type="caution">
    <text evidence="1">The sequence shown here is derived from an EMBL/GenBank/DDBJ whole genome shotgun (WGS) entry which is preliminary data.</text>
</comment>
<keyword evidence="2" id="KW-1185">Reference proteome</keyword>
<evidence type="ECO:0000313" key="1">
    <source>
        <dbReference type="EMBL" id="KAI3796144.1"/>
    </source>
</evidence>
<gene>
    <name evidence="1" type="ORF">L1987_38809</name>
</gene>
<accession>A0ACB9HK97</accession>
<reference evidence="2" key="1">
    <citation type="journal article" date="2022" name="Mol. Ecol. Resour.">
        <title>The genomes of chicory, endive, great burdock and yacon provide insights into Asteraceae palaeo-polyploidization history and plant inulin production.</title>
        <authorList>
            <person name="Fan W."/>
            <person name="Wang S."/>
            <person name="Wang H."/>
            <person name="Wang A."/>
            <person name="Jiang F."/>
            <person name="Liu H."/>
            <person name="Zhao H."/>
            <person name="Xu D."/>
            <person name="Zhang Y."/>
        </authorList>
    </citation>
    <scope>NUCLEOTIDE SEQUENCE [LARGE SCALE GENOMIC DNA]</scope>
    <source>
        <strain evidence="2">cv. Yunnan</strain>
    </source>
</reference>
<dbReference type="Proteomes" id="UP001056120">
    <property type="component" value="Linkage Group LG12"/>
</dbReference>
<organism evidence="1 2">
    <name type="scientific">Smallanthus sonchifolius</name>
    <dbReference type="NCBI Taxonomy" id="185202"/>
    <lineage>
        <taxon>Eukaryota</taxon>
        <taxon>Viridiplantae</taxon>
        <taxon>Streptophyta</taxon>
        <taxon>Embryophyta</taxon>
        <taxon>Tracheophyta</taxon>
        <taxon>Spermatophyta</taxon>
        <taxon>Magnoliopsida</taxon>
        <taxon>eudicotyledons</taxon>
        <taxon>Gunneridae</taxon>
        <taxon>Pentapetalae</taxon>
        <taxon>asterids</taxon>
        <taxon>campanulids</taxon>
        <taxon>Asterales</taxon>
        <taxon>Asteraceae</taxon>
        <taxon>Asteroideae</taxon>
        <taxon>Heliantheae alliance</taxon>
        <taxon>Millerieae</taxon>
        <taxon>Smallanthus</taxon>
    </lineage>
</organism>